<evidence type="ECO:0000313" key="7">
    <source>
        <dbReference type="Proteomes" id="UP000219612"/>
    </source>
</evidence>
<accession>A0A285IL23</accession>
<dbReference type="InterPro" id="IPR012292">
    <property type="entry name" value="Globin/Proto"/>
</dbReference>
<sequence length="142" mass="15321">MSLFEAAGGAPAMLALAGDFHERCLADPVLEHPFSNRLNPDHVRHLAEYWGEVFGGPPVFSTEHGGHIAMLRLHANQGAYGDIGDRFIACFDAAAEATIADPAARRAMSAYIRHATAEVMSYSPRDAVVPPTAPMPRWDLAP</sequence>
<dbReference type="Proteomes" id="UP000219612">
    <property type="component" value="Unassembled WGS sequence"/>
</dbReference>
<feature type="binding site" description="distal binding residue" evidence="5">
    <location>
        <position position="45"/>
    </location>
    <ligand>
        <name>heme</name>
        <dbReference type="ChEBI" id="CHEBI:30413"/>
    </ligand>
    <ligandPart>
        <name>Fe</name>
        <dbReference type="ChEBI" id="CHEBI:18248"/>
    </ligandPart>
</feature>
<dbReference type="GO" id="GO:0046872">
    <property type="term" value="F:metal ion binding"/>
    <property type="evidence" value="ECO:0007669"/>
    <property type="project" value="UniProtKB-KW"/>
</dbReference>
<evidence type="ECO:0000256" key="3">
    <source>
        <dbReference type="ARBA" id="ARBA00022723"/>
    </source>
</evidence>
<dbReference type="AlphaFoldDB" id="A0A285IL23"/>
<dbReference type="InterPro" id="IPR009050">
    <property type="entry name" value="Globin-like_sf"/>
</dbReference>
<evidence type="ECO:0000256" key="2">
    <source>
        <dbReference type="ARBA" id="ARBA00022617"/>
    </source>
</evidence>
<protein>
    <submittedName>
        <fullName evidence="6">Hemoglobin</fullName>
    </submittedName>
</protein>
<dbReference type="Pfam" id="PF01152">
    <property type="entry name" value="Bac_globin"/>
    <property type="match status" value="1"/>
</dbReference>
<keyword evidence="2 5" id="KW-0349">Heme</keyword>
<proteinExistence type="predicted"/>
<dbReference type="GO" id="GO:0020037">
    <property type="term" value="F:heme binding"/>
    <property type="evidence" value="ECO:0007669"/>
    <property type="project" value="InterPro"/>
</dbReference>
<dbReference type="EMBL" id="OBDY01000009">
    <property type="protein sequence ID" value="SNY48593.1"/>
    <property type="molecule type" value="Genomic_DNA"/>
</dbReference>
<dbReference type="InterPro" id="IPR001486">
    <property type="entry name" value="Hemoglobin_trunc"/>
</dbReference>
<organism evidence="6 7">
    <name type="scientific">Paractinoplanes atraurantiacus</name>
    <dbReference type="NCBI Taxonomy" id="1036182"/>
    <lineage>
        <taxon>Bacteria</taxon>
        <taxon>Bacillati</taxon>
        <taxon>Actinomycetota</taxon>
        <taxon>Actinomycetes</taxon>
        <taxon>Micromonosporales</taxon>
        <taxon>Micromonosporaceae</taxon>
        <taxon>Paractinoplanes</taxon>
    </lineage>
</organism>
<keyword evidence="7" id="KW-1185">Reference proteome</keyword>
<evidence type="ECO:0000256" key="4">
    <source>
        <dbReference type="ARBA" id="ARBA00023004"/>
    </source>
</evidence>
<dbReference type="GO" id="GO:0019825">
    <property type="term" value="F:oxygen binding"/>
    <property type="evidence" value="ECO:0007669"/>
    <property type="project" value="InterPro"/>
</dbReference>
<dbReference type="Gene3D" id="1.10.490.10">
    <property type="entry name" value="Globins"/>
    <property type="match status" value="1"/>
</dbReference>
<keyword evidence="3 5" id="KW-0479">Metal-binding</keyword>
<reference evidence="6 7" key="1">
    <citation type="submission" date="2017-09" db="EMBL/GenBank/DDBJ databases">
        <authorList>
            <person name="Ehlers B."/>
            <person name="Leendertz F.H."/>
        </authorList>
    </citation>
    <scope>NUCLEOTIDE SEQUENCE [LARGE SCALE GENOMIC DNA]</scope>
    <source>
        <strain evidence="6 7">CGMCC 4.6857</strain>
    </source>
</reference>
<evidence type="ECO:0000313" key="6">
    <source>
        <dbReference type="EMBL" id="SNY48593.1"/>
    </source>
</evidence>
<dbReference type="SUPFAM" id="SSF46458">
    <property type="entry name" value="Globin-like"/>
    <property type="match status" value="1"/>
</dbReference>
<evidence type="ECO:0000256" key="1">
    <source>
        <dbReference type="ARBA" id="ARBA00022448"/>
    </source>
</evidence>
<keyword evidence="1" id="KW-0813">Transport</keyword>
<dbReference type="RefSeq" id="WP_097321887.1">
    <property type="nucleotide sequence ID" value="NZ_OBDY01000009.1"/>
</dbReference>
<keyword evidence="4 5" id="KW-0408">Iron</keyword>
<name>A0A285IL23_9ACTN</name>
<evidence type="ECO:0000256" key="5">
    <source>
        <dbReference type="PIRSR" id="PIRSR601486-1"/>
    </source>
</evidence>
<dbReference type="OrthoDB" id="9798157at2"/>
<gene>
    <name evidence="6" type="ORF">SAMN05421748_10941</name>
</gene>